<sequence length="374" mass="43191">MEYIVKQTIDKYEKCSDPNQKYEVIRGKIATIASDQSGSRFLQKLLAKASIAQISDILSEIAPIFWQLMMDKYANYFCQRLFSTSASEQRIIILQSILSHFFKICCDKKGTHTIQTMFDIINKPEEIALITQAMKGRIKDLSIDTYGHHVVSKVLSTFKKEKTRDFIFDESCADFMKLAKNSNGLCVIKELIHTFKPIKNQDRESYGSRIFNKILENYLDLIQDPYGNYAVTEAIKSWDKNLCGPLFDKIRSNMGTFCNQKYSSNVIEQCLTHSNDKQLKAFIIDLSHSDSLSGHMKSQYGNYVVQKAIEVLQAREDPECLLRDYLLPSLRRRLSEIVDKKLRVKWDQIIKDGEQGKPRKRQDVTTEEQTTLAK</sequence>
<dbReference type="InterPro" id="IPR011989">
    <property type="entry name" value="ARM-like"/>
</dbReference>
<feature type="repeat" description="Pumilio" evidence="2">
    <location>
        <begin position="23"/>
        <end position="59"/>
    </location>
</feature>
<evidence type="ECO:0000313" key="5">
    <source>
        <dbReference type="EMBL" id="TNV86646.1"/>
    </source>
</evidence>
<feature type="compositionally biased region" description="Basic and acidic residues" evidence="3">
    <location>
        <begin position="354"/>
        <end position="364"/>
    </location>
</feature>
<accession>A0A8J8T9R2</accession>
<keyword evidence="6" id="KW-1185">Reference proteome</keyword>
<evidence type="ECO:0000259" key="4">
    <source>
        <dbReference type="PROSITE" id="PS50303"/>
    </source>
</evidence>
<feature type="repeat" description="Pumilio" evidence="2">
    <location>
        <begin position="60"/>
        <end position="95"/>
    </location>
</feature>
<organism evidence="5 6">
    <name type="scientific">Halteria grandinella</name>
    <dbReference type="NCBI Taxonomy" id="5974"/>
    <lineage>
        <taxon>Eukaryota</taxon>
        <taxon>Sar</taxon>
        <taxon>Alveolata</taxon>
        <taxon>Ciliophora</taxon>
        <taxon>Intramacronucleata</taxon>
        <taxon>Spirotrichea</taxon>
        <taxon>Stichotrichia</taxon>
        <taxon>Sporadotrichida</taxon>
        <taxon>Halteriidae</taxon>
        <taxon>Halteria</taxon>
    </lineage>
</organism>
<evidence type="ECO:0000313" key="6">
    <source>
        <dbReference type="Proteomes" id="UP000785679"/>
    </source>
</evidence>
<comment type="caution">
    <text evidence="5">The sequence shown here is derived from an EMBL/GenBank/DDBJ whole genome shotgun (WGS) entry which is preliminary data.</text>
</comment>
<dbReference type="Gene3D" id="1.25.10.10">
    <property type="entry name" value="Leucine-rich Repeat Variant"/>
    <property type="match status" value="1"/>
</dbReference>
<keyword evidence="1" id="KW-0677">Repeat</keyword>
<dbReference type="PROSITE" id="PS50303">
    <property type="entry name" value="PUM_HD"/>
    <property type="match status" value="1"/>
</dbReference>
<feature type="region of interest" description="Disordered" evidence="3">
    <location>
        <begin position="354"/>
        <end position="374"/>
    </location>
</feature>
<reference evidence="5" key="1">
    <citation type="submission" date="2019-06" db="EMBL/GenBank/DDBJ databases">
        <authorList>
            <person name="Zheng W."/>
        </authorList>
    </citation>
    <scope>NUCLEOTIDE SEQUENCE</scope>
    <source>
        <strain evidence="5">QDHG01</strain>
    </source>
</reference>
<dbReference type="InterPro" id="IPR001313">
    <property type="entry name" value="Pumilio_RNA-bd_rpt"/>
</dbReference>
<evidence type="ECO:0000256" key="1">
    <source>
        <dbReference type="ARBA" id="ARBA00022737"/>
    </source>
</evidence>
<protein>
    <recommendedName>
        <fullName evidence="4">PUM-HD domain-containing protein</fullName>
    </recommendedName>
</protein>
<dbReference type="PROSITE" id="PS50302">
    <property type="entry name" value="PUM"/>
    <property type="match status" value="5"/>
</dbReference>
<dbReference type="GO" id="GO:0003729">
    <property type="term" value="F:mRNA binding"/>
    <property type="evidence" value="ECO:0007669"/>
    <property type="project" value="TreeGrafter"/>
</dbReference>
<dbReference type="InterPro" id="IPR033133">
    <property type="entry name" value="PUM-HD"/>
</dbReference>
<dbReference type="OrthoDB" id="668540at2759"/>
<feature type="repeat" description="Pumilio" evidence="2">
    <location>
        <begin position="285"/>
        <end position="323"/>
    </location>
</feature>
<dbReference type="PANTHER" id="PTHR12537:SF13">
    <property type="entry name" value="PUMILIO HOMOLOGY DOMAIN FAMILY MEMBER 4"/>
    <property type="match status" value="1"/>
</dbReference>
<dbReference type="EMBL" id="RRYP01000931">
    <property type="protein sequence ID" value="TNV86646.1"/>
    <property type="molecule type" value="Genomic_DNA"/>
</dbReference>
<dbReference type="SMART" id="SM00025">
    <property type="entry name" value="Pumilio"/>
    <property type="match status" value="7"/>
</dbReference>
<gene>
    <name evidence="5" type="ORF">FGO68_gene15592</name>
</gene>
<dbReference type="SUPFAM" id="SSF48371">
    <property type="entry name" value="ARM repeat"/>
    <property type="match status" value="1"/>
</dbReference>
<dbReference type="PANTHER" id="PTHR12537">
    <property type="entry name" value="RNA BINDING PROTEIN PUMILIO-RELATED"/>
    <property type="match status" value="1"/>
</dbReference>
<proteinExistence type="predicted"/>
<feature type="domain" description="PUM-HD" evidence="4">
    <location>
        <begin position="3"/>
        <end position="357"/>
    </location>
</feature>
<dbReference type="AlphaFoldDB" id="A0A8J8T9R2"/>
<dbReference type="Pfam" id="PF00806">
    <property type="entry name" value="PUF"/>
    <property type="match status" value="7"/>
</dbReference>
<evidence type="ECO:0000256" key="2">
    <source>
        <dbReference type="PROSITE-ProRule" id="PRU00317"/>
    </source>
</evidence>
<dbReference type="GO" id="GO:0010608">
    <property type="term" value="P:post-transcriptional regulation of gene expression"/>
    <property type="evidence" value="ECO:0007669"/>
    <property type="project" value="TreeGrafter"/>
</dbReference>
<feature type="repeat" description="Pumilio" evidence="2">
    <location>
        <begin position="133"/>
        <end position="169"/>
    </location>
</feature>
<dbReference type="Proteomes" id="UP000785679">
    <property type="component" value="Unassembled WGS sequence"/>
</dbReference>
<dbReference type="GO" id="GO:0005737">
    <property type="term" value="C:cytoplasm"/>
    <property type="evidence" value="ECO:0007669"/>
    <property type="project" value="TreeGrafter"/>
</dbReference>
<evidence type="ECO:0000256" key="3">
    <source>
        <dbReference type="SAM" id="MobiDB-lite"/>
    </source>
</evidence>
<name>A0A8J8T9R2_HALGN</name>
<dbReference type="InterPro" id="IPR016024">
    <property type="entry name" value="ARM-type_fold"/>
</dbReference>
<feature type="repeat" description="Pumilio" evidence="2">
    <location>
        <begin position="96"/>
        <end position="131"/>
    </location>
</feature>